<sequence length="49" mass="5619">MILEKKPLSEVRKRAKSEGMTFLREVGIKEKVLKGVTSLKELNKVTFVE</sequence>
<proteinExistence type="predicted"/>
<evidence type="ECO:0000313" key="1">
    <source>
        <dbReference type="EMBL" id="GAH31113.1"/>
    </source>
</evidence>
<comment type="caution">
    <text evidence="1">The sequence shown here is derived from an EMBL/GenBank/DDBJ whole genome shotgun (WGS) entry which is preliminary data.</text>
</comment>
<dbReference type="AlphaFoldDB" id="X1GDK8"/>
<reference evidence="1" key="1">
    <citation type="journal article" date="2014" name="Front. Microbiol.">
        <title>High frequency of phylogenetically diverse reductive dehalogenase-homologous genes in deep subseafloor sedimentary metagenomes.</title>
        <authorList>
            <person name="Kawai M."/>
            <person name="Futagami T."/>
            <person name="Toyoda A."/>
            <person name="Takaki Y."/>
            <person name="Nishi S."/>
            <person name="Hori S."/>
            <person name="Arai W."/>
            <person name="Tsubouchi T."/>
            <person name="Morono Y."/>
            <person name="Uchiyama I."/>
            <person name="Ito T."/>
            <person name="Fujiyama A."/>
            <person name="Inagaki F."/>
            <person name="Takami H."/>
        </authorList>
    </citation>
    <scope>NUCLEOTIDE SEQUENCE</scope>
    <source>
        <strain evidence="1">Expedition CK06-06</strain>
    </source>
</reference>
<gene>
    <name evidence="1" type="ORF">S03H2_03801</name>
</gene>
<accession>X1GDK8</accession>
<protein>
    <submittedName>
        <fullName evidence="1">Uncharacterized protein</fullName>
    </submittedName>
</protein>
<name>X1GDK8_9ZZZZ</name>
<dbReference type="EMBL" id="BARU01001446">
    <property type="protein sequence ID" value="GAH31113.1"/>
    <property type="molecule type" value="Genomic_DNA"/>
</dbReference>
<organism evidence="1">
    <name type="scientific">marine sediment metagenome</name>
    <dbReference type="NCBI Taxonomy" id="412755"/>
    <lineage>
        <taxon>unclassified sequences</taxon>
        <taxon>metagenomes</taxon>
        <taxon>ecological metagenomes</taxon>
    </lineage>
</organism>
<dbReference type="InterPro" id="IPR027417">
    <property type="entry name" value="P-loop_NTPase"/>
</dbReference>
<dbReference type="Gene3D" id="3.40.50.300">
    <property type="entry name" value="P-loop containing nucleotide triphosphate hydrolases"/>
    <property type="match status" value="1"/>
</dbReference>